<keyword evidence="11" id="KW-1185">Reference proteome</keyword>
<dbReference type="Proteomes" id="UP000281431">
    <property type="component" value="Unassembled WGS sequence"/>
</dbReference>
<gene>
    <name evidence="10" type="ORF">EA472_14935</name>
</gene>
<evidence type="ECO:0000256" key="1">
    <source>
        <dbReference type="ARBA" id="ARBA00000441"/>
    </source>
</evidence>
<organism evidence="10 11">
    <name type="scientific">Natrarchaeobius chitinivorans</name>
    <dbReference type="NCBI Taxonomy" id="1679083"/>
    <lineage>
        <taxon>Archaea</taxon>
        <taxon>Methanobacteriati</taxon>
        <taxon>Methanobacteriota</taxon>
        <taxon>Stenosarchaea group</taxon>
        <taxon>Halobacteria</taxon>
        <taxon>Halobacteriales</taxon>
        <taxon>Natrialbaceae</taxon>
        <taxon>Natrarchaeobius</taxon>
    </lineage>
</organism>
<dbReference type="InterPro" id="IPR013785">
    <property type="entry name" value="Aldolase_TIM"/>
</dbReference>
<dbReference type="OrthoDB" id="145241at2157"/>
<dbReference type="SUPFAM" id="SSF51569">
    <property type="entry name" value="Aldolase"/>
    <property type="match status" value="1"/>
</dbReference>
<dbReference type="AlphaFoldDB" id="A0A3N6PKD1"/>
<evidence type="ECO:0000256" key="4">
    <source>
        <dbReference type="ARBA" id="ARBA00005812"/>
    </source>
</evidence>
<dbReference type="PANTHER" id="PTHR30559:SF0">
    <property type="entry name" value="FRUCTOSE-BISPHOSPHATE ALDOLASE"/>
    <property type="match status" value="1"/>
</dbReference>
<evidence type="ECO:0000313" key="11">
    <source>
        <dbReference type="Proteomes" id="UP000281431"/>
    </source>
</evidence>
<comment type="cofactor">
    <cofactor evidence="2">
        <name>Zn(2+)</name>
        <dbReference type="ChEBI" id="CHEBI:29105"/>
    </cofactor>
</comment>
<keyword evidence="8" id="KW-0324">Glycolysis</keyword>
<evidence type="ECO:0000256" key="9">
    <source>
        <dbReference type="ARBA" id="ARBA00023239"/>
    </source>
</evidence>
<dbReference type="PANTHER" id="PTHR30559">
    <property type="entry name" value="FRUCTOSE-BISPHOSPHATE ALDOLASE CLASS 2"/>
    <property type="match status" value="1"/>
</dbReference>
<evidence type="ECO:0000256" key="6">
    <source>
        <dbReference type="ARBA" id="ARBA00022723"/>
    </source>
</evidence>
<keyword evidence="6" id="KW-0479">Metal-binding</keyword>
<evidence type="ECO:0000313" key="10">
    <source>
        <dbReference type="EMBL" id="RQG99165.1"/>
    </source>
</evidence>
<evidence type="ECO:0000256" key="5">
    <source>
        <dbReference type="ARBA" id="ARBA00013068"/>
    </source>
</evidence>
<dbReference type="Pfam" id="PF01116">
    <property type="entry name" value="F_bP_aldolase"/>
    <property type="match status" value="1"/>
</dbReference>
<dbReference type="NCBIfam" id="NF041368">
    <property type="entry name" value="Fbpase2_Halo"/>
    <property type="match status" value="1"/>
</dbReference>
<proteinExistence type="inferred from homology"/>
<evidence type="ECO:0000256" key="8">
    <source>
        <dbReference type="ARBA" id="ARBA00023152"/>
    </source>
</evidence>
<dbReference type="GO" id="GO:0008270">
    <property type="term" value="F:zinc ion binding"/>
    <property type="evidence" value="ECO:0007669"/>
    <property type="project" value="InterPro"/>
</dbReference>
<dbReference type="GO" id="GO:0006096">
    <property type="term" value="P:glycolytic process"/>
    <property type="evidence" value="ECO:0007669"/>
    <property type="project" value="UniProtKB-KW"/>
</dbReference>
<evidence type="ECO:0000256" key="2">
    <source>
        <dbReference type="ARBA" id="ARBA00001947"/>
    </source>
</evidence>
<comment type="similarity">
    <text evidence="4">Belongs to the class II fructose-bisphosphate aldolase family.</text>
</comment>
<dbReference type="GO" id="GO:0004332">
    <property type="term" value="F:fructose-bisphosphate aldolase activity"/>
    <property type="evidence" value="ECO:0007669"/>
    <property type="project" value="UniProtKB-EC"/>
</dbReference>
<reference evidence="10 11" key="1">
    <citation type="submission" date="2018-10" db="EMBL/GenBank/DDBJ databases">
        <title>Natrarchaeobius chitinivorans gen. nov., sp. nov., and Natrarchaeobius haloalkaliphilus sp. nov., alkaliphilic, chitin-utilizing haloarchaea from hypersaline alkaline lakes.</title>
        <authorList>
            <person name="Sorokin D.Y."/>
            <person name="Elcheninov A.G."/>
            <person name="Kostrikina N.A."/>
            <person name="Bale N.J."/>
            <person name="Sinninghe Damste J.S."/>
            <person name="Khijniak T.V."/>
            <person name="Kublanov I.V."/>
            <person name="Toshchakov S.V."/>
        </authorList>
    </citation>
    <scope>NUCLEOTIDE SEQUENCE [LARGE SCALE GENOMIC DNA]</scope>
    <source>
        <strain evidence="10 11">AArcht7</strain>
    </source>
</reference>
<sequence length="340" mass="37598">MSFYRGSELDAVYDEALSNEFGLIASNVAEPNVLIGLLEGASRAKSDLLLQLSEGACRFAGNGDARAGLTALSGYIEAVADRYDIGVFLNMDHQTNVEFIEYQLDREIPSSIMIDASSEPFEENVRITREVTSMAEAKDADVLIEAELGQIKGAEDGIEVDDAFYTDPEQAVEFVDRTGCDLLAISVGTQHGVAKGKDLELRPDLAGEIREALRDHGLDIPLVLHGSSGVQPDQLRTMLSHGICKVNKDTRYQYEYTRTALDHYETNRDAIVPPNEHLNGRESFFNETEWTPNKDHFDPRVSGRLIRERIADVHAELAEVSGSAGRSRYLDDGNDRLEST</sequence>
<comment type="caution">
    <text evidence="10">The sequence shown here is derived from an EMBL/GenBank/DDBJ whole genome shotgun (WGS) entry which is preliminary data.</text>
</comment>
<name>A0A3N6PKD1_NATCH</name>
<protein>
    <recommendedName>
        <fullName evidence="5">fructose-bisphosphate aldolase</fullName>
        <ecNumber evidence="5">4.1.2.13</ecNumber>
    </recommendedName>
</protein>
<evidence type="ECO:0000256" key="7">
    <source>
        <dbReference type="ARBA" id="ARBA00022833"/>
    </source>
</evidence>
<dbReference type="Gene3D" id="3.20.20.70">
    <property type="entry name" value="Aldolase class I"/>
    <property type="match status" value="1"/>
</dbReference>
<comment type="pathway">
    <text evidence="3">Carbohydrate degradation; glycolysis; D-glyceraldehyde 3-phosphate and glycerone phosphate from D-glucose: step 4/4.</text>
</comment>
<keyword evidence="9" id="KW-0456">Lyase</keyword>
<dbReference type="EC" id="4.1.2.13" evidence="5"/>
<dbReference type="GO" id="GO:0005829">
    <property type="term" value="C:cytosol"/>
    <property type="evidence" value="ECO:0007669"/>
    <property type="project" value="TreeGrafter"/>
</dbReference>
<accession>A0A3N6PKD1</accession>
<dbReference type="InterPro" id="IPR000771">
    <property type="entry name" value="FBA_II"/>
</dbReference>
<comment type="catalytic activity">
    <reaction evidence="1">
        <text>beta-D-fructose 1,6-bisphosphate = D-glyceraldehyde 3-phosphate + dihydroxyacetone phosphate</text>
        <dbReference type="Rhea" id="RHEA:14729"/>
        <dbReference type="ChEBI" id="CHEBI:32966"/>
        <dbReference type="ChEBI" id="CHEBI:57642"/>
        <dbReference type="ChEBI" id="CHEBI:59776"/>
        <dbReference type="EC" id="4.1.2.13"/>
    </reaction>
</comment>
<dbReference type="PIRSF" id="PIRSF001359">
    <property type="entry name" value="F_bP_aldolase_II"/>
    <property type="match status" value="1"/>
</dbReference>
<evidence type="ECO:0000256" key="3">
    <source>
        <dbReference type="ARBA" id="ARBA00004714"/>
    </source>
</evidence>
<keyword evidence="7" id="KW-0862">Zinc</keyword>
<dbReference type="EMBL" id="REFZ01000010">
    <property type="protein sequence ID" value="RQG99165.1"/>
    <property type="molecule type" value="Genomic_DNA"/>
</dbReference>
<dbReference type="InterPro" id="IPR054909">
    <property type="entry name" value="Fbpase2"/>
</dbReference>
<dbReference type="InterPro" id="IPR006411">
    <property type="entry name" value="Fruct_bisP_bact"/>
</dbReference>